<organism evidence="1 2">
    <name type="scientific">Mongoliibacter ruber</name>
    <dbReference type="NCBI Taxonomy" id="1750599"/>
    <lineage>
        <taxon>Bacteria</taxon>
        <taxon>Pseudomonadati</taxon>
        <taxon>Bacteroidota</taxon>
        <taxon>Cytophagia</taxon>
        <taxon>Cytophagales</taxon>
        <taxon>Cyclobacteriaceae</taxon>
        <taxon>Mongoliibacter</taxon>
    </lineage>
</organism>
<dbReference type="GO" id="GO:0032259">
    <property type="term" value="P:methylation"/>
    <property type="evidence" value="ECO:0007669"/>
    <property type="project" value="UniProtKB-KW"/>
</dbReference>
<gene>
    <name evidence="1" type="ORF">CLW00_10657</name>
</gene>
<keyword evidence="1" id="KW-0808">Transferase</keyword>
<dbReference type="InterPro" id="IPR029063">
    <property type="entry name" value="SAM-dependent_MTases_sf"/>
</dbReference>
<dbReference type="RefSeq" id="WP_106133736.1">
    <property type="nucleotide sequence ID" value="NZ_PVTR01000006.1"/>
</dbReference>
<accession>A0A2T0WL51</accession>
<keyword evidence="2" id="KW-1185">Reference proteome</keyword>
<evidence type="ECO:0000313" key="2">
    <source>
        <dbReference type="Proteomes" id="UP000238157"/>
    </source>
</evidence>
<dbReference type="SUPFAM" id="SSF53335">
    <property type="entry name" value="S-adenosyl-L-methionine-dependent methyltransferases"/>
    <property type="match status" value="1"/>
</dbReference>
<evidence type="ECO:0000313" key="1">
    <source>
        <dbReference type="EMBL" id="PRY87438.1"/>
    </source>
</evidence>
<protein>
    <submittedName>
        <fullName evidence="1">Methyltransferase family protein</fullName>
    </submittedName>
</protein>
<comment type="caution">
    <text evidence="1">The sequence shown here is derived from an EMBL/GenBank/DDBJ whole genome shotgun (WGS) entry which is preliminary data.</text>
</comment>
<proteinExistence type="predicted"/>
<dbReference type="OrthoDB" id="799111at2"/>
<sequence>MDRVELIQNIFHKTDFENYLEIGCQKGKSFLPIRAKNKIAVDPVFKIAIGRRLKWLFKWPANFKANYFRLESDVFFETQQDYLQNLDQLDVVLVDGLHNFRASLNDVLNTLVYLNIDGIIILHDCYPPHEAASVFADVFPTEEQQGELEGWTGEWCGDVWKTIAYLLEKYPDLLDVGVINTDYGLGYVRFKAEPDSRKFEVDEDLFERVDKLSYQEMMSEPEGIINLQPASYSETILSLY</sequence>
<dbReference type="GO" id="GO:0008168">
    <property type="term" value="F:methyltransferase activity"/>
    <property type="evidence" value="ECO:0007669"/>
    <property type="project" value="UniProtKB-KW"/>
</dbReference>
<dbReference type="Proteomes" id="UP000238157">
    <property type="component" value="Unassembled WGS sequence"/>
</dbReference>
<dbReference type="EMBL" id="PVTR01000006">
    <property type="protein sequence ID" value="PRY87438.1"/>
    <property type="molecule type" value="Genomic_DNA"/>
</dbReference>
<dbReference type="Pfam" id="PF13578">
    <property type="entry name" value="Methyltransf_24"/>
    <property type="match status" value="1"/>
</dbReference>
<dbReference type="Gene3D" id="3.40.50.150">
    <property type="entry name" value="Vaccinia Virus protein VP39"/>
    <property type="match status" value="1"/>
</dbReference>
<keyword evidence="1" id="KW-0489">Methyltransferase</keyword>
<reference evidence="1 2" key="1">
    <citation type="submission" date="2018-03" db="EMBL/GenBank/DDBJ databases">
        <title>Genomic Encyclopedia of Archaeal and Bacterial Type Strains, Phase II (KMG-II): from individual species to whole genera.</title>
        <authorList>
            <person name="Goeker M."/>
        </authorList>
    </citation>
    <scope>NUCLEOTIDE SEQUENCE [LARGE SCALE GENOMIC DNA]</scope>
    <source>
        <strain evidence="1 2">DSM 27929</strain>
    </source>
</reference>
<dbReference type="AlphaFoldDB" id="A0A2T0WL51"/>
<name>A0A2T0WL51_9BACT</name>